<dbReference type="Proteomes" id="UP000193409">
    <property type="component" value="Unassembled WGS sequence"/>
</dbReference>
<dbReference type="EMBL" id="FWFQ01000015">
    <property type="protein sequence ID" value="SLN45456.1"/>
    <property type="molecule type" value="Genomic_DNA"/>
</dbReference>
<dbReference type="Gene3D" id="3.40.50.1240">
    <property type="entry name" value="Phosphoglycerate mutase-like"/>
    <property type="match status" value="1"/>
</dbReference>
<dbReference type="InterPro" id="IPR050275">
    <property type="entry name" value="PGM_Phosphatase"/>
</dbReference>
<dbReference type="PANTHER" id="PTHR48100:SF1">
    <property type="entry name" value="HISTIDINE PHOSPHATASE FAMILY PROTEIN-RELATED"/>
    <property type="match status" value="1"/>
</dbReference>
<dbReference type="GO" id="GO:0005737">
    <property type="term" value="C:cytoplasm"/>
    <property type="evidence" value="ECO:0007669"/>
    <property type="project" value="TreeGrafter"/>
</dbReference>
<keyword evidence="1" id="KW-0378">Hydrolase</keyword>
<protein>
    <submittedName>
        <fullName evidence="1">Putative phosphoserine phosphatase 2</fullName>
        <ecNumber evidence="1">3.1.3.3</ecNumber>
    </submittedName>
</protein>
<dbReference type="SUPFAM" id="SSF53254">
    <property type="entry name" value="Phosphoglycerate mutase-like"/>
    <property type="match status" value="1"/>
</dbReference>
<dbReference type="OrthoDB" id="8347407at2"/>
<accession>A0A1Y5SPR1</accession>
<reference evidence="1 2" key="1">
    <citation type="submission" date="2017-03" db="EMBL/GenBank/DDBJ databases">
        <authorList>
            <person name="Afonso C.L."/>
            <person name="Miller P.J."/>
            <person name="Scott M.A."/>
            <person name="Spackman E."/>
            <person name="Goraichik I."/>
            <person name="Dimitrov K.M."/>
            <person name="Suarez D.L."/>
            <person name="Swayne D.E."/>
        </authorList>
    </citation>
    <scope>NUCLEOTIDE SEQUENCE [LARGE SCALE GENOMIC DNA]</scope>
    <source>
        <strain evidence="1 2">CECT 7680</strain>
    </source>
</reference>
<dbReference type="RefSeq" id="WP_085868881.1">
    <property type="nucleotide sequence ID" value="NZ_FWFQ01000015.1"/>
</dbReference>
<keyword evidence="2" id="KW-1185">Reference proteome</keyword>
<dbReference type="InterPro" id="IPR013078">
    <property type="entry name" value="His_Pase_superF_clade-1"/>
</dbReference>
<evidence type="ECO:0000313" key="1">
    <source>
        <dbReference type="EMBL" id="SLN45456.1"/>
    </source>
</evidence>
<dbReference type="CDD" id="cd07067">
    <property type="entry name" value="HP_PGM_like"/>
    <property type="match status" value="1"/>
</dbReference>
<proteinExistence type="predicted"/>
<dbReference type="Pfam" id="PF00300">
    <property type="entry name" value="His_Phos_1"/>
    <property type="match status" value="1"/>
</dbReference>
<evidence type="ECO:0000313" key="2">
    <source>
        <dbReference type="Proteomes" id="UP000193409"/>
    </source>
</evidence>
<dbReference type="SMART" id="SM00855">
    <property type="entry name" value="PGAM"/>
    <property type="match status" value="1"/>
</dbReference>
<dbReference type="PANTHER" id="PTHR48100">
    <property type="entry name" value="BROAD-SPECIFICITY PHOSPHATASE YOR283W-RELATED"/>
    <property type="match status" value="1"/>
</dbReference>
<organism evidence="1 2">
    <name type="scientific">Pseudoruegeria aquimaris</name>
    <dbReference type="NCBI Taxonomy" id="393663"/>
    <lineage>
        <taxon>Bacteria</taxon>
        <taxon>Pseudomonadati</taxon>
        <taxon>Pseudomonadota</taxon>
        <taxon>Alphaproteobacteria</taxon>
        <taxon>Rhodobacterales</taxon>
        <taxon>Roseobacteraceae</taxon>
        <taxon>Pseudoruegeria</taxon>
    </lineage>
</organism>
<dbReference type="GO" id="GO:0016791">
    <property type="term" value="F:phosphatase activity"/>
    <property type="evidence" value="ECO:0007669"/>
    <property type="project" value="TreeGrafter"/>
</dbReference>
<sequence>MIRFWWVRHGPTHETAFTGWRDVPADLSDTALIRRVSETLPAAAPVISSDLSRAVATADAIAGARPRLPHRAGLREFDFGDWDGKHWREVAESHPELSRAYWERPGEPAPPGGESWNAAAARIDAEIDALRKAPPAADIIIVAHFGTILTQVRKGLGVTPYEALAHRIDNLSITRIEVDGDGWRAPLINHLP</sequence>
<gene>
    <name evidence="1" type="primary">pspB</name>
    <name evidence="1" type="ORF">PSA7680_02328</name>
</gene>
<name>A0A1Y5SPR1_9RHOB</name>
<dbReference type="AlphaFoldDB" id="A0A1Y5SPR1"/>
<dbReference type="EC" id="3.1.3.3" evidence="1"/>
<dbReference type="InterPro" id="IPR029033">
    <property type="entry name" value="His_PPase_superfam"/>
</dbReference>